<dbReference type="SUPFAM" id="SSF46565">
    <property type="entry name" value="Chaperone J-domain"/>
    <property type="match status" value="1"/>
</dbReference>
<dbReference type="EMBL" id="JANBTW010000028">
    <property type="protein sequence ID" value="KAJ2677778.1"/>
    <property type="molecule type" value="Genomic_DNA"/>
</dbReference>
<feature type="domain" description="J" evidence="9">
    <location>
        <begin position="44"/>
        <end position="112"/>
    </location>
</feature>
<evidence type="ECO:0000256" key="6">
    <source>
        <dbReference type="SAM" id="MobiDB-lite"/>
    </source>
</evidence>
<dbReference type="InterPro" id="IPR052606">
    <property type="entry name" value="DnaJ_domain_protein"/>
</dbReference>
<evidence type="ECO:0000256" key="1">
    <source>
        <dbReference type="ARBA" id="ARBA00022692"/>
    </source>
</evidence>
<dbReference type="InterPro" id="IPR036869">
    <property type="entry name" value="J_dom_sf"/>
</dbReference>
<evidence type="ECO:0000313" key="11">
    <source>
        <dbReference type="Proteomes" id="UP001151518"/>
    </source>
</evidence>
<accession>A0A9W8KYW3</accession>
<dbReference type="PROSITE" id="PS50076">
    <property type="entry name" value="DNAJ_2"/>
    <property type="match status" value="1"/>
</dbReference>
<evidence type="ECO:0000256" key="4">
    <source>
        <dbReference type="ARBA" id="ARBA00023136"/>
    </source>
</evidence>
<evidence type="ECO:0000256" key="5">
    <source>
        <dbReference type="ARBA" id="ARBA00037847"/>
    </source>
</evidence>
<organism evidence="10 11">
    <name type="scientific">Coemansia spiralis</name>
    <dbReference type="NCBI Taxonomy" id="417178"/>
    <lineage>
        <taxon>Eukaryota</taxon>
        <taxon>Fungi</taxon>
        <taxon>Fungi incertae sedis</taxon>
        <taxon>Zoopagomycota</taxon>
        <taxon>Kickxellomycotina</taxon>
        <taxon>Kickxellomycetes</taxon>
        <taxon>Kickxellales</taxon>
        <taxon>Kickxellaceae</taxon>
        <taxon>Coemansia</taxon>
    </lineage>
</organism>
<protein>
    <recommendedName>
        <fullName evidence="9">J domain-containing protein</fullName>
    </recommendedName>
</protein>
<feature type="compositionally biased region" description="Basic residues" evidence="6">
    <location>
        <begin position="305"/>
        <end position="324"/>
    </location>
</feature>
<dbReference type="Proteomes" id="UP001151518">
    <property type="component" value="Unassembled WGS sequence"/>
</dbReference>
<feature type="transmembrane region" description="Helical" evidence="7">
    <location>
        <begin position="132"/>
        <end position="151"/>
    </location>
</feature>
<evidence type="ECO:0000256" key="3">
    <source>
        <dbReference type="ARBA" id="ARBA00022989"/>
    </source>
</evidence>
<dbReference type="AlphaFoldDB" id="A0A9W8KYW3"/>
<comment type="caution">
    <text evidence="10">The sequence shown here is derived from an EMBL/GenBank/DDBJ whole genome shotgun (WGS) entry which is preliminary data.</text>
</comment>
<dbReference type="PRINTS" id="PR00625">
    <property type="entry name" value="JDOMAIN"/>
</dbReference>
<dbReference type="PANTHER" id="PTHR44653">
    <property type="entry name" value="DNAJ HOMOLOG SUBFAMILY C MEMBER 1"/>
    <property type="match status" value="1"/>
</dbReference>
<feature type="signal peptide" evidence="8">
    <location>
        <begin position="1"/>
        <end position="21"/>
    </location>
</feature>
<feature type="compositionally biased region" description="Basic and acidic residues" evidence="6">
    <location>
        <begin position="277"/>
        <end position="288"/>
    </location>
</feature>
<dbReference type="InterPro" id="IPR001623">
    <property type="entry name" value="DnaJ_domain"/>
</dbReference>
<keyword evidence="2 8" id="KW-0732">Signal</keyword>
<sequence>MRLRLVALVLLCLVAATLVAAWEKLDHEIFELYDDIKKNEATADWYELLQVQPKSTIDEINRSFRQLSKKYHPDKLARLPHSAAEKKRFQRITLVVNILRDKEARKRYNFFRKNGVPAWRGTGYLYRRWRPGFGTVIVGLLCFASLMQYLFHHLSYWRARERIRIIEEEQARSGSRLKIKTSGQTAQQSSRRVRRQQKKKEGSPSEVDSGIEDDMEGFQINTVGVINPYSVEPASVSRVLIARLPMWVVTKALSAVGLGKSPEEPSSQLQDADEPDDSHRKAVDDAIRNLENTEDFNVDPEMKSKKAAKKAAKTEARRRRQPVV</sequence>
<reference evidence="10" key="1">
    <citation type="submission" date="2022-07" db="EMBL/GenBank/DDBJ databases">
        <title>Phylogenomic reconstructions and comparative analyses of Kickxellomycotina fungi.</title>
        <authorList>
            <person name="Reynolds N.K."/>
            <person name="Stajich J.E."/>
            <person name="Barry K."/>
            <person name="Grigoriev I.V."/>
            <person name="Crous P."/>
            <person name="Smith M.E."/>
        </authorList>
    </citation>
    <scope>NUCLEOTIDE SEQUENCE</scope>
    <source>
        <strain evidence="10">NRRL 3115</strain>
    </source>
</reference>
<dbReference type="CDD" id="cd06257">
    <property type="entry name" value="DnaJ"/>
    <property type="match status" value="1"/>
</dbReference>
<dbReference type="Pfam" id="PF00226">
    <property type="entry name" value="DnaJ"/>
    <property type="match status" value="1"/>
</dbReference>
<comment type="subcellular location">
    <subcellularLocation>
        <location evidence="5">Endomembrane system</location>
        <topology evidence="5">Single-pass membrane protein</topology>
    </subcellularLocation>
</comment>
<evidence type="ECO:0000313" key="10">
    <source>
        <dbReference type="EMBL" id="KAJ2677778.1"/>
    </source>
</evidence>
<evidence type="ECO:0000259" key="9">
    <source>
        <dbReference type="PROSITE" id="PS50076"/>
    </source>
</evidence>
<feature type="chain" id="PRO_5040736890" description="J domain-containing protein" evidence="8">
    <location>
        <begin position="22"/>
        <end position="324"/>
    </location>
</feature>
<dbReference type="SMART" id="SM00271">
    <property type="entry name" value="DnaJ"/>
    <property type="match status" value="1"/>
</dbReference>
<evidence type="ECO:0000256" key="2">
    <source>
        <dbReference type="ARBA" id="ARBA00022729"/>
    </source>
</evidence>
<keyword evidence="4 7" id="KW-0472">Membrane</keyword>
<feature type="region of interest" description="Disordered" evidence="6">
    <location>
        <begin position="258"/>
        <end position="324"/>
    </location>
</feature>
<dbReference type="OrthoDB" id="413400at2759"/>
<dbReference type="Gene3D" id="1.10.287.110">
    <property type="entry name" value="DnaJ domain"/>
    <property type="match status" value="1"/>
</dbReference>
<feature type="region of interest" description="Disordered" evidence="6">
    <location>
        <begin position="176"/>
        <end position="213"/>
    </location>
</feature>
<keyword evidence="3 7" id="KW-1133">Transmembrane helix</keyword>
<evidence type="ECO:0000256" key="8">
    <source>
        <dbReference type="SAM" id="SignalP"/>
    </source>
</evidence>
<dbReference type="GO" id="GO:0012505">
    <property type="term" value="C:endomembrane system"/>
    <property type="evidence" value="ECO:0007669"/>
    <property type="project" value="UniProtKB-SubCell"/>
</dbReference>
<dbReference type="PANTHER" id="PTHR44653:SF2">
    <property type="entry name" value="DNAJ HOMOLOG SUBFAMILY C MEMBER 1"/>
    <property type="match status" value="1"/>
</dbReference>
<proteinExistence type="predicted"/>
<keyword evidence="1 7" id="KW-0812">Transmembrane</keyword>
<evidence type="ECO:0000256" key="7">
    <source>
        <dbReference type="SAM" id="Phobius"/>
    </source>
</evidence>
<name>A0A9W8KYW3_9FUNG</name>
<gene>
    <name evidence="10" type="ORF">GGI25_002876</name>
</gene>